<evidence type="ECO:0000259" key="1">
    <source>
        <dbReference type="PROSITE" id="PS51412"/>
    </source>
</evidence>
<dbReference type="PANTHER" id="PTHR19324">
    <property type="entry name" value="PERFORIN-LIKE PROTEIN 1"/>
    <property type="match status" value="1"/>
</dbReference>
<reference evidence="2 3" key="1">
    <citation type="submission" date="2022-05" db="EMBL/GenBank/DDBJ databases">
        <authorList>
            <consortium name="Genoscope - CEA"/>
            <person name="William W."/>
        </authorList>
    </citation>
    <scope>NUCLEOTIDE SEQUENCE [LARGE SCALE GENOMIC DNA]</scope>
</reference>
<proteinExistence type="predicted"/>
<dbReference type="Proteomes" id="UP001159427">
    <property type="component" value="Unassembled WGS sequence"/>
</dbReference>
<dbReference type="PANTHER" id="PTHR19324:SF33">
    <property type="entry name" value="MUCIN-5AC"/>
    <property type="match status" value="1"/>
</dbReference>
<name>A0ABN8LV94_9CNID</name>
<feature type="domain" description="MACPF" evidence="1">
    <location>
        <begin position="141"/>
        <end position="485"/>
    </location>
</feature>
<protein>
    <recommendedName>
        <fullName evidence="1">MACPF domain-containing protein</fullName>
    </recommendedName>
</protein>
<dbReference type="InterPro" id="IPR020864">
    <property type="entry name" value="MACPF"/>
</dbReference>
<dbReference type="Pfam" id="PF16977">
    <property type="entry name" value="ApeC"/>
    <property type="match status" value="1"/>
</dbReference>
<accession>A0ABN8LV94</accession>
<evidence type="ECO:0000313" key="2">
    <source>
        <dbReference type="EMBL" id="CAH3021210.1"/>
    </source>
</evidence>
<dbReference type="PROSITE" id="PS51412">
    <property type="entry name" value="MACPF_2"/>
    <property type="match status" value="1"/>
</dbReference>
<evidence type="ECO:0000313" key="3">
    <source>
        <dbReference type="Proteomes" id="UP001159427"/>
    </source>
</evidence>
<dbReference type="InterPro" id="IPR031569">
    <property type="entry name" value="ApeC"/>
</dbReference>
<gene>
    <name evidence="2" type="ORF">PEVE_00010372</name>
</gene>
<organism evidence="2 3">
    <name type="scientific">Porites evermanni</name>
    <dbReference type="NCBI Taxonomy" id="104178"/>
    <lineage>
        <taxon>Eukaryota</taxon>
        <taxon>Metazoa</taxon>
        <taxon>Cnidaria</taxon>
        <taxon>Anthozoa</taxon>
        <taxon>Hexacorallia</taxon>
        <taxon>Scleractinia</taxon>
        <taxon>Fungiina</taxon>
        <taxon>Poritidae</taxon>
        <taxon>Porites</taxon>
    </lineage>
</organism>
<keyword evidence="3" id="KW-1185">Reference proteome</keyword>
<dbReference type="EMBL" id="CALNXI010000173">
    <property type="protein sequence ID" value="CAH3021210.1"/>
    <property type="molecule type" value="Genomic_DNA"/>
</dbReference>
<sequence length="690" mass="78769">MKSLWSITIDNHRHTNHDEKDGQLHGSSVTFTTHMCHLTSDRLLFLLECFAIGNMKFSSLYDGIILQIMLKEFHSMQDRREFILRNTVNKLGLDLQNVLPIVRYPVQMEQLINIQQDRHLEMTLPVPIWLFIEASVLASLVDLSNAYGQEPPKGLQFLGVGYNLLKGNPEGGDLSNGGIDPGLLFTRKVFKLSYDTNKLSVGQQYMIPDQVSFAPRSSCVTTTKKEVISGSKSYQKKLAVDVSANGGYESDLWNVAFTLSSNFEKMTKETSTYNNVFYEEKSVCNRGRARYQLDLAPIKKFPVSEDFAAAVCGLPDQYSERTYYQFIERWGTHIVVEVELGEKTIERSKSSRTEFTKYAMNNVRGFLGFLFIFFSLNGGFRRKVLEGTTIVERKNLFSKFTVTIVTLTSGGMDMPEPIGLRLIPIYEAMSKSFYVASASARSALPCQHTDSLLNSRRKNLETILRDYPRVKRVKKPVDPEVRIPLTWPQGTYGLPMTYRGCPVGAGFRWHHGYRYQEGELGNSWSGGYHLGGKKSIWTNEQTFCMKTQQRGTEYDLEWASGQYCIFKKGDCQEGFDEGFIRWDDENTDNNNNYRGTLPDGKYGKNTLIKYCCRTDGFATNPIILPTDHPFVLFKSNSHQCQQVQGMHAHSEWFKWDTEDWSFSGNEKGGSIPYGEVGRNIKLDYCYYTRS</sequence>
<comment type="caution">
    <text evidence="2">The sequence shown here is derived from an EMBL/GenBank/DDBJ whole genome shotgun (WGS) entry which is preliminary data.</text>
</comment>
<dbReference type="Pfam" id="PF01823">
    <property type="entry name" value="MACPF"/>
    <property type="match status" value="1"/>
</dbReference>